<dbReference type="OrthoDB" id="3546540at2759"/>
<evidence type="ECO:0000313" key="2">
    <source>
        <dbReference type="EMBL" id="TGO07472.1"/>
    </source>
</evidence>
<dbReference type="AlphaFoldDB" id="A0A4Z1E9L3"/>
<organism evidence="2 3">
    <name type="scientific">Botrytis tulipae</name>
    <dbReference type="NCBI Taxonomy" id="87230"/>
    <lineage>
        <taxon>Eukaryota</taxon>
        <taxon>Fungi</taxon>
        <taxon>Dikarya</taxon>
        <taxon>Ascomycota</taxon>
        <taxon>Pezizomycotina</taxon>
        <taxon>Leotiomycetes</taxon>
        <taxon>Helotiales</taxon>
        <taxon>Sclerotiniaceae</taxon>
        <taxon>Botrytis</taxon>
    </lineage>
</organism>
<feature type="coiled-coil region" evidence="1">
    <location>
        <begin position="231"/>
        <end position="258"/>
    </location>
</feature>
<protein>
    <submittedName>
        <fullName evidence="2">Uncharacterized protein</fullName>
    </submittedName>
</protein>
<comment type="caution">
    <text evidence="2">The sequence shown here is derived from an EMBL/GenBank/DDBJ whole genome shotgun (WGS) entry which is preliminary data.</text>
</comment>
<gene>
    <name evidence="2" type="ORF">BTUL_0274g00140</name>
</gene>
<dbReference type="EMBL" id="PQXH01000273">
    <property type="protein sequence ID" value="TGO07472.1"/>
    <property type="molecule type" value="Genomic_DNA"/>
</dbReference>
<accession>A0A4Z1E9L3</accession>
<keyword evidence="3" id="KW-1185">Reference proteome</keyword>
<dbReference type="Proteomes" id="UP000297777">
    <property type="component" value="Unassembled WGS sequence"/>
</dbReference>
<evidence type="ECO:0000313" key="3">
    <source>
        <dbReference type="Proteomes" id="UP000297777"/>
    </source>
</evidence>
<keyword evidence="1" id="KW-0175">Coiled coil</keyword>
<evidence type="ECO:0000256" key="1">
    <source>
        <dbReference type="SAM" id="Coils"/>
    </source>
</evidence>
<name>A0A4Z1E9L3_9HELO</name>
<proteinExistence type="predicted"/>
<sequence>MDSSNFYQRSRSNLKIGLEKRIRLLREKVRDSDLHTKPTRALQKLYAFRIAETYVNEATQKFASEGLTRKDIDNIHGNILKIPHIPLQFLNDIYKIVHTPDANICGVISYFLRGKLIIPALLNKIVESGAQANIAWQIVCLNTLSGDVERRLSGEWEEINSTQRIGIIVQCTNGETGIGDKIQITIYISSPRRILELNTHLESSSPRVFVNNFEMKANPIISASKTSAEASEVTKSEIKRMERRAGKLEEEGKRLELEISLRQKEVAALRKEKANGWIKENPN</sequence>
<reference evidence="2 3" key="1">
    <citation type="submission" date="2017-12" db="EMBL/GenBank/DDBJ databases">
        <title>Comparative genomics of Botrytis spp.</title>
        <authorList>
            <person name="Valero-Jimenez C.A."/>
            <person name="Tapia P."/>
            <person name="Veloso J."/>
            <person name="Silva-Moreno E."/>
            <person name="Staats M."/>
            <person name="Valdes J.H."/>
            <person name="Van Kan J.A.L."/>
        </authorList>
    </citation>
    <scope>NUCLEOTIDE SEQUENCE [LARGE SCALE GENOMIC DNA]</scope>
    <source>
        <strain evidence="2 3">Bt9001</strain>
    </source>
</reference>